<reference evidence="4 5" key="1">
    <citation type="submission" date="2020-01" db="EMBL/GenBank/DDBJ databases">
        <title>Genetics and antimicrobial susceptibilities of Nocardia species isolated from the soil; a comparison with species isolated from humans.</title>
        <authorList>
            <person name="Carrasco G."/>
            <person name="Monzon S."/>
            <person name="Sansegundo M."/>
            <person name="Garcia E."/>
            <person name="Garrido N."/>
            <person name="Medina M.J."/>
            <person name="Villalon P."/>
            <person name="Ramirez-Arocha A.C."/>
            <person name="Jimenez P."/>
            <person name="Cuesta I."/>
            <person name="Valdezate S."/>
        </authorList>
    </citation>
    <scope>NUCLEOTIDE SEQUENCE [LARGE SCALE GENOMIC DNA]</scope>
    <source>
        <strain evidence="4 5">CNM20110639</strain>
    </source>
</reference>
<proteinExistence type="inferred from homology"/>
<dbReference type="Proteomes" id="UP000468928">
    <property type="component" value="Unassembled WGS sequence"/>
</dbReference>
<dbReference type="EMBL" id="JAAGUZ010000037">
    <property type="protein sequence ID" value="NEW45803.1"/>
    <property type="molecule type" value="Genomic_DNA"/>
</dbReference>
<dbReference type="Pfam" id="PF12697">
    <property type="entry name" value="Abhydrolase_6"/>
    <property type="match status" value="1"/>
</dbReference>
<evidence type="ECO:0000259" key="3">
    <source>
        <dbReference type="Pfam" id="PF12697"/>
    </source>
</evidence>
<organism evidence="4 5">
    <name type="scientific">Nocardia cyriacigeorgica</name>
    <dbReference type="NCBI Taxonomy" id="135487"/>
    <lineage>
        <taxon>Bacteria</taxon>
        <taxon>Bacillati</taxon>
        <taxon>Actinomycetota</taxon>
        <taxon>Actinomycetes</taxon>
        <taxon>Mycobacteriales</taxon>
        <taxon>Nocardiaceae</taxon>
        <taxon>Nocardia</taxon>
    </lineage>
</organism>
<dbReference type="SUPFAM" id="SSF53474">
    <property type="entry name" value="alpha/beta-Hydrolases"/>
    <property type="match status" value="1"/>
</dbReference>
<protein>
    <submittedName>
        <fullName evidence="4">Alpha/beta hydrolase</fullName>
    </submittedName>
</protein>
<comment type="similarity">
    <text evidence="2">Belongs to the AB hydrolase superfamily. FUS2 hydrolase family.</text>
</comment>
<dbReference type="PANTHER" id="PTHR22946">
    <property type="entry name" value="DIENELACTONE HYDROLASE DOMAIN-CONTAINING PROTEIN-RELATED"/>
    <property type="match status" value="1"/>
</dbReference>
<sequence length="321" mass="35121">MSNPRSSTNKVLSILATPVGAAYGAALGFRMYHPPRRAHHRRPEDFELHATERIVELPSGGRIHLWLCEGARDRVVVLGHGIGLSKSASLTHAKFLRKAGYTVCLFDHRNHGASSFHYGFRRLGEKFTSDIVEVVAMLRATPEFRDAKIALFGFSFSTFPSVHALTRPDFAVDAIICDSGPVDDGRALFERFLVAGALPLPGIFAEGYAGFATRSAMATTGLAMLGVDWPPTVTPAAEQVPALLICGENDSITTPESVRGMAARYPRFQVEILPDAGHLEGLKLARKRYTELVLDFLNRSLGAPEEFPTAQPPAGRQRWID</sequence>
<dbReference type="Gene3D" id="3.40.50.1820">
    <property type="entry name" value="alpha/beta hydrolase"/>
    <property type="match status" value="1"/>
</dbReference>
<evidence type="ECO:0000256" key="1">
    <source>
        <dbReference type="ARBA" id="ARBA00022801"/>
    </source>
</evidence>
<dbReference type="PANTHER" id="PTHR22946:SF9">
    <property type="entry name" value="POLYKETIDE TRANSFERASE AF380"/>
    <property type="match status" value="1"/>
</dbReference>
<accession>A0A6P1DAS1</accession>
<dbReference type="AlphaFoldDB" id="A0A6P1DAS1"/>
<evidence type="ECO:0000256" key="2">
    <source>
        <dbReference type="ARBA" id="ARBA00038115"/>
    </source>
</evidence>
<keyword evidence="1 4" id="KW-0378">Hydrolase</keyword>
<dbReference type="InterPro" id="IPR029058">
    <property type="entry name" value="AB_hydrolase_fold"/>
</dbReference>
<dbReference type="InterPro" id="IPR000073">
    <property type="entry name" value="AB_hydrolase_1"/>
</dbReference>
<evidence type="ECO:0000313" key="4">
    <source>
        <dbReference type="EMBL" id="NEW45803.1"/>
    </source>
</evidence>
<gene>
    <name evidence="4" type="ORF">GV789_15300</name>
</gene>
<evidence type="ECO:0000313" key="5">
    <source>
        <dbReference type="Proteomes" id="UP000468928"/>
    </source>
</evidence>
<dbReference type="GO" id="GO:0052689">
    <property type="term" value="F:carboxylic ester hydrolase activity"/>
    <property type="evidence" value="ECO:0007669"/>
    <property type="project" value="UniProtKB-ARBA"/>
</dbReference>
<comment type="caution">
    <text evidence="4">The sequence shown here is derived from an EMBL/GenBank/DDBJ whole genome shotgun (WGS) entry which is preliminary data.</text>
</comment>
<name>A0A6P1DAS1_9NOCA</name>
<dbReference type="RefSeq" id="WP_163821536.1">
    <property type="nucleotide sequence ID" value="NZ_JAAGUY010000001.1"/>
</dbReference>
<dbReference type="InterPro" id="IPR050261">
    <property type="entry name" value="FrsA_esterase"/>
</dbReference>
<feature type="domain" description="AB hydrolase-1" evidence="3">
    <location>
        <begin position="76"/>
        <end position="279"/>
    </location>
</feature>